<evidence type="ECO:0000259" key="17">
    <source>
        <dbReference type="PROSITE" id="PS51198"/>
    </source>
</evidence>
<dbReference type="Gene3D" id="1.10.486.10">
    <property type="entry name" value="PCRA, domain 4"/>
    <property type="match status" value="1"/>
</dbReference>
<protein>
    <recommendedName>
        <fullName evidence="13">DNA 3'-5' helicase</fullName>
        <ecNumber evidence="13">5.6.2.4</ecNumber>
    </recommendedName>
</protein>
<dbReference type="SUPFAM" id="SSF52540">
    <property type="entry name" value="P-loop containing nucleoside triphosphate hydrolases"/>
    <property type="match status" value="1"/>
</dbReference>
<evidence type="ECO:0000256" key="4">
    <source>
        <dbReference type="ARBA" id="ARBA00022763"/>
    </source>
</evidence>
<dbReference type="PANTHER" id="PTHR11070">
    <property type="entry name" value="UVRD / RECB / PCRA DNA HELICASE FAMILY MEMBER"/>
    <property type="match status" value="1"/>
</dbReference>
<accession>A0A1H3TR89</accession>
<evidence type="ECO:0000256" key="5">
    <source>
        <dbReference type="ARBA" id="ARBA00022801"/>
    </source>
</evidence>
<feature type="domain" description="UvrD-like helicase C-terminal" evidence="18">
    <location>
        <begin position="324"/>
        <end position="622"/>
    </location>
</feature>
<evidence type="ECO:0000313" key="20">
    <source>
        <dbReference type="Proteomes" id="UP000198891"/>
    </source>
</evidence>
<dbReference type="Gene3D" id="3.90.320.10">
    <property type="match status" value="1"/>
</dbReference>
<evidence type="ECO:0000256" key="8">
    <source>
        <dbReference type="ARBA" id="ARBA00022840"/>
    </source>
</evidence>
<evidence type="ECO:0000256" key="2">
    <source>
        <dbReference type="ARBA" id="ARBA00022722"/>
    </source>
</evidence>
<comment type="similarity">
    <text evidence="1">Belongs to the helicase family. UvrD subfamily.</text>
</comment>
<dbReference type="GO" id="GO:0004527">
    <property type="term" value="F:exonuclease activity"/>
    <property type="evidence" value="ECO:0007669"/>
    <property type="project" value="UniProtKB-KW"/>
</dbReference>
<keyword evidence="6 15" id="KW-0347">Helicase</keyword>
<dbReference type="EMBL" id="FNPZ01000007">
    <property type="protein sequence ID" value="SDZ52706.1"/>
    <property type="molecule type" value="Genomic_DNA"/>
</dbReference>
<evidence type="ECO:0000313" key="19">
    <source>
        <dbReference type="EMBL" id="SDZ52706.1"/>
    </source>
</evidence>
<dbReference type="GO" id="GO:0005524">
    <property type="term" value="F:ATP binding"/>
    <property type="evidence" value="ECO:0007669"/>
    <property type="project" value="UniProtKB-UniRule"/>
</dbReference>
<dbReference type="PROSITE" id="PS51198">
    <property type="entry name" value="UVRD_HELICASE_ATP_BIND"/>
    <property type="match status" value="1"/>
</dbReference>
<evidence type="ECO:0000256" key="3">
    <source>
        <dbReference type="ARBA" id="ARBA00022741"/>
    </source>
</evidence>
<keyword evidence="4" id="KW-0227">DNA damage</keyword>
<dbReference type="SUPFAM" id="SSF52980">
    <property type="entry name" value="Restriction endonuclease-like"/>
    <property type="match status" value="1"/>
</dbReference>
<dbReference type="Proteomes" id="UP000198891">
    <property type="component" value="Unassembled WGS sequence"/>
</dbReference>
<evidence type="ECO:0000256" key="11">
    <source>
        <dbReference type="ARBA" id="ARBA00023235"/>
    </source>
</evidence>
<gene>
    <name evidence="19" type="ORF">SAMN05216554_4425</name>
</gene>
<evidence type="ECO:0000256" key="7">
    <source>
        <dbReference type="ARBA" id="ARBA00022839"/>
    </source>
</evidence>
<evidence type="ECO:0000259" key="18">
    <source>
        <dbReference type="PROSITE" id="PS51217"/>
    </source>
</evidence>
<keyword evidence="3 15" id="KW-0547">Nucleotide-binding</keyword>
<dbReference type="InterPro" id="IPR038726">
    <property type="entry name" value="PDDEXK_AddAB-type"/>
</dbReference>
<keyword evidence="7" id="KW-0269">Exonuclease</keyword>
<evidence type="ECO:0000256" key="9">
    <source>
        <dbReference type="ARBA" id="ARBA00023125"/>
    </source>
</evidence>
<dbReference type="GO" id="GO:0003677">
    <property type="term" value="F:DNA binding"/>
    <property type="evidence" value="ECO:0007669"/>
    <property type="project" value="UniProtKB-KW"/>
</dbReference>
<keyword evidence="8 15" id="KW-0067">ATP-binding</keyword>
<keyword evidence="9" id="KW-0238">DNA-binding</keyword>
<keyword evidence="11" id="KW-0413">Isomerase</keyword>
<dbReference type="Pfam" id="PF12705">
    <property type="entry name" value="PDDEXK_1"/>
    <property type="match status" value="1"/>
</dbReference>
<evidence type="ECO:0000256" key="6">
    <source>
        <dbReference type="ARBA" id="ARBA00022806"/>
    </source>
</evidence>
<evidence type="ECO:0000256" key="13">
    <source>
        <dbReference type="ARBA" id="ARBA00034808"/>
    </source>
</evidence>
<proteinExistence type="inferred from homology"/>
<keyword evidence="10" id="KW-0234">DNA repair</keyword>
<reference evidence="19 20" key="1">
    <citation type="submission" date="2016-10" db="EMBL/GenBank/DDBJ databases">
        <authorList>
            <person name="de Groot N.N."/>
        </authorList>
    </citation>
    <scope>NUCLEOTIDE SEQUENCE [LARGE SCALE GENOMIC DNA]</scope>
    <source>
        <strain evidence="19 20">CGMCC 4.3491</strain>
    </source>
</reference>
<dbReference type="OrthoDB" id="5240387at2"/>
<dbReference type="InterPro" id="IPR011335">
    <property type="entry name" value="Restrct_endonuc-II-like"/>
</dbReference>
<evidence type="ECO:0000256" key="15">
    <source>
        <dbReference type="PROSITE-ProRule" id="PRU00560"/>
    </source>
</evidence>
<evidence type="ECO:0000256" key="10">
    <source>
        <dbReference type="ARBA" id="ARBA00023204"/>
    </source>
</evidence>
<dbReference type="InterPro" id="IPR000212">
    <property type="entry name" value="DNA_helicase_UvrD/REP"/>
</dbReference>
<dbReference type="GO" id="GO:0043138">
    <property type="term" value="F:3'-5' DNA helicase activity"/>
    <property type="evidence" value="ECO:0007669"/>
    <property type="project" value="UniProtKB-EC"/>
</dbReference>
<dbReference type="Gene3D" id="3.40.50.300">
    <property type="entry name" value="P-loop containing nucleotide triphosphate hydrolases"/>
    <property type="match status" value="2"/>
</dbReference>
<dbReference type="GO" id="GO:0000725">
    <property type="term" value="P:recombinational repair"/>
    <property type="evidence" value="ECO:0007669"/>
    <property type="project" value="TreeGrafter"/>
</dbReference>
<dbReference type="Pfam" id="PF00580">
    <property type="entry name" value="UvrD-helicase"/>
    <property type="match status" value="1"/>
</dbReference>
<evidence type="ECO:0000256" key="16">
    <source>
        <dbReference type="SAM" id="MobiDB-lite"/>
    </source>
</evidence>
<feature type="binding site" evidence="15">
    <location>
        <begin position="39"/>
        <end position="46"/>
    </location>
    <ligand>
        <name>ATP</name>
        <dbReference type="ChEBI" id="CHEBI:30616"/>
    </ligand>
</feature>
<dbReference type="PROSITE" id="PS51217">
    <property type="entry name" value="UVRD_HELICASE_CTER"/>
    <property type="match status" value="1"/>
</dbReference>
<dbReference type="STRING" id="381665.SAMN05216554_4425"/>
<dbReference type="AlphaFoldDB" id="A0A1H3TR89"/>
<dbReference type="InterPro" id="IPR027417">
    <property type="entry name" value="P-loop_NTPase"/>
</dbReference>
<dbReference type="GO" id="GO:0005829">
    <property type="term" value="C:cytosol"/>
    <property type="evidence" value="ECO:0007669"/>
    <property type="project" value="TreeGrafter"/>
</dbReference>
<dbReference type="PANTHER" id="PTHR11070:SF59">
    <property type="entry name" value="DNA 3'-5' HELICASE"/>
    <property type="match status" value="1"/>
</dbReference>
<dbReference type="EC" id="5.6.2.4" evidence="13"/>
<keyword evidence="5 15" id="KW-0378">Hydrolase</keyword>
<dbReference type="InterPro" id="IPR014017">
    <property type="entry name" value="DNA_helicase_UvrD-like_C"/>
</dbReference>
<evidence type="ECO:0000256" key="1">
    <source>
        <dbReference type="ARBA" id="ARBA00009922"/>
    </source>
</evidence>
<sequence>MSEEAASVGAVKEGAAIELDPVQRSVLERPADASFAVIGAPGSGKTVTLLELVADRVQRCGFAPESVLVLAPTRQSATRLRDRVALRLGVPSNGPLARTPTSAAFELVRRNSAASGRPVALLTGAEQDRIIAELLEGALEDASAGRAAVDWPEHLPPEVRRLRAFRTELRELMMRATENGVSAAALRELGLRHEVPEWVAASAFLRDYHATVEGFEAARLDSAELLAEGRRIVRSSGALSGVRLVVVDDFHDLAVGAVNLVRELARQGAAVVAFGDPDAATAGFRGSDVRALGQLSRALGVPTASPVVLRTSYRQTGALRVFTRRVTERIGTAAAGSQRDTRDVVVGEAGAGGRVLTVQADSRAAEIATIAHILRERFLLHDTDWSRMAVVVRSGALVPAIARGLALAEVPTRTLSAVQALRDDYAARHLVEGLAIAIGAAELTPETVTSVILGPLCGVDAVGLRRLRLALRHDELAGGGARHADELLREAVLTPGALVTIDSAPARRVAALGTTLAKLAESHRRGATIEELLWELWQRTGLAKRWGELAAGSGIVSDEANRNLDGAVALFTAAKRSVEREPERPAELFIDEFLTAEVPEDTLSPRSRSGSVLVTTPTGAVGVDVAVVVVAGLQESVWPNLRQRGSLLHAQRLSALAEAGAEWGGLPADVPPRGGGADLGGHVEVGASGDSDRGARPTTPLEDTRAEVLSDELRMFALAVSRSRELTVLSCVSNDDEQPSPFFGLAPDADPVRPARHPLSLRGLTGHLRRRLVEEGDPRAASALARLATEQVPGAHPADWYGLLPASTEEPIVDPDDEEAVVRVSPSRIEAFEQSPLVWFIDHVAGGSKGLAAGIGTIVHSVMEQVAADPEAELSTEELWRAAEERWSELRFEAPWIEEREKRALRTKLDGLSEYLRHFAAADHELLGAEAPFAFRQGRAQVNGSIDRVERRSDGRVLVIDLKTGKYPASKADLPRHAQLASYQLAVRSGAVEGFDGAGGAGEAAPAKSLVAMDVAETSLAATEAGGAALLYVAKGERGLRFTLRAQEPLDDEALADIARRIEEVAEGMAGATFRGVAEPEERDHQNSYDYRIQLIKAVSE</sequence>
<keyword evidence="20" id="KW-1185">Reference proteome</keyword>
<comment type="catalytic activity">
    <reaction evidence="14">
        <text>ATP + H2O = ADP + phosphate + H(+)</text>
        <dbReference type="Rhea" id="RHEA:13065"/>
        <dbReference type="ChEBI" id="CHEBI:15377"/>
        <dbReference type="ChEBI" id="CHEBI:15378"/>
        <dbReference type="ChEBI" id="CHEBI:30616"/>
        <dbReference type="ChEBI" id="CHEBI:43474"/>
        <dbReference type="ChEBI" id="CHEBI:456216"/>
        <dbReference type="EC" id="5.6.2.4"/>
    </reaction>
</comment>
<dbReference type="GO" id="GO:0033202">
    <property type="term" value="C:DNA helicase complex"/>
    <property type="evidence" value="ECO:0007669"/>
    <property type="project" value="TreeGrafter"/>
</dbReference>
<keyword evidence="2" id="KW-0540">Nuclease</keyword>
<dbReference type="InterPro" id="IPR014016">
    <property type="entry name" value="UvrD-like_ATP-bd"/>
</dbReference>
<evidence type="ECO:0000256" key="12">
    <source>
        <dbReference type="ARBA" id="ARBA00034617"/>
    </source>
</evidence>
<evidence type="ECO:0000256" key="14">
    <source>
        <dbReference type="ARBA" id="ARBA00048988"/>
    </source>
</evidence>
<comment type="catalytic activity">
    <reaction evidence="12">
        <text>Couples ATP hydrolysis with the unwinding of duplex DNA by translocating in the 3'-5' direction.</text>
        <dbReference type="EC" id="5.6.2.4"/>
    </reaction>
</comment>
<name>A0A1H3TR89_9MICO</name>
<feature type="domain" description="UvrD-like helicase ATP-binding" evidence="17">
    <location>
        <begin position="18"/>
        <end position="316"/>
    </location>
</feature>
<feature type="region of interest" description="Disordered" evidence="16">
    <location>
        <begin position="672"/>
        <end position="701"/>
    </location>
</feature>
<dbReference type="Gene3D" id="1.10.10.160">
    <property type="match status" value="1"/>
</dbReference>
<dbReference type="InterPro" id="IPR013986">
    <property type="entry name" value="DExx_box_DNA_helicase_dom_sf"/>
</dbReference>
<organism evidence="19 20">
    <name type="scientific">Herbiconiux ginsengi</name>
    <dbReference type="NCBI Taxonomy" id="381665"/>
    <lineage>
        <taxon>Bacteria</taxon>
        <taxon>Bacillati</taxon>
        <taxon>Actinomycetota</taxon>
        <taxon>Actinomycetes</taxon>
        <taxon>Micrococcales</taxon>
        <taxon>Microbacteriaceae</taxon>
        <taxon>Herbiconiux</taxon>
    </lineage>
</organism>
<dbReference type="InterPro" id="IPR011604">
    <property type="entry name" value="PDDEXK-like_dom_sf"/>
</dbReference>